<reference evidence="1" key="1">
    <citation type="submission" date="2022-06" db="EMBL/GenBank/DDBJ databases">
        <title>Phylogenomic reconstructions and comparative analyses of Kickxellomycotina fungi.</title>
        <authorList>
            <person name="Reynolds N.K."/>
            <person name="Stajich J.E."/>
            <person name="Barry K."/>
            <person name="Grigoriev I.V."/>
            <person name="Crous P."/>
            <person name="Smith M.E."/>
        </authorList>
    </citation>
    <scope>NUCLEOTIDE SEQUENCE</scope>
    <source>
        <strain evidence="1">RSA 2271</strain>
    </source>
</reference>
<gene>
    <name evidence="1" type="ORF">EV182_004862</name>
</gene>
<evidence type="ECO:0000313" key="1">
    <source>
        <dbReference type="EMBL" id="KAJ1678061.1"/>
    </source>
</evidence>
<dbReference type="EMBL" id="JAMZIH010001590">
    <property type="protein sequence ID" value="KAJ1678061.1"/>
    <property type="molecule type" value="Genomic_DNA"/>
</dbReference>
<comment type="caution">
    <text evidence="1">The sequence shown here is derived from an EMBL/GenBank/DDBJ whole genome shotgun (WGS) entry which is preliminary data.</text>
</comment>
<accession>A0ACC1HQW0</accession>
<organism evidence="1 2">
    <name type="scientific">Spiromyces aspiralis</name>
    <dbReference type="NCBI Taxonomy" id="68401"/>
    <lineage>
        <taxon>Eukaryota</taxon>
        <taxon>Fungi</taxon>
        <taxon>Fungi incertae sedis</taxon>
        <taxon>Zoopagomycota</taxon>
        <taxon>Kickxellomycotina</taxon>
        <taxon>Kickxellomycetes</taxon>
        <taxon>Kickxellales</taxon>
        <taxon>Kickxellaceae</taxon>
        <taxon>Spiromyces</taxon>
    </lineage>
</organism>
<protein>
    <submittedName>
        <fullName evidence="1">Uncharacterized protein</fullName>
    </submittedName>
</protein>
<evidence type="ECO:0000313" key="2">
    <source>
        <dbReference type="Proteomes" id="UP001145114"/>
    </source>
</evidence>
<name>A0ACC1HQW0_9FUNG</name>
<keyword evidence="2" id="KW-1185">Reference proteome</keyword>
<dbReference type="Proteomes" id="UP001145114">
    <property type="component" value="Unassembled WGS sequence"/>
</dbReference>
<proteinExistence type="predicted"/>
<feature type="non-terminal residue" evidence="1">
    <location>
        <position position="1"/>
    </location>
</feature>
<sequence length="280" mass="30812">PYHQINADATTANCIDFALFRPQQFTGHAILRLIKWWNARANRPLSQRIQQLYADSSAPSRRGRRPDDNGGGAAIPLSRVLCRSHDPSNAVVRLPLRHQFRGFGRPPNSLSGSCPTSACDEQAERDKRLSTAADTPFKDSCTIINISKSNGNSPEPATTTTTIGNHTEYCDSYEAWSFVKLQLESDIDVESEHKSNDLAKWLYEHHDRFAPLEDVHCSSQKGHAILGLEDDTTQLVPSLITAPPDCVSFPADPAADPLGNPESRGYACNSSGAAQHHREL</sequence>